<dbReference type="AlphaFoldDB" id="A0A9W5PPV0"/>
<gene>
    <name evidence="1" type="ORF">IIU_03846</name>
</gene>
<protein>
    <submittedName>
        <fullName evidence="1">Uncharacterized protein</fullName>
    </submittedName>
</protein>
<reference evidence="1 2" key="1">
    <citation type="submission" date="2012-12" db="EMBL/GenBank/DDBJ databases">
        <title>The Genome Sequence of Bacillus cereus VD133.</title>
        <authorList>
            <consortium name="The Broad Institute Genome Sequencing Platform"/>
            <consortium name="The Broad Institute Genome Sequencing Center for Infectious Disease"/>
            <person name="Feldgarden M."/>
            <person name="Van der Auwera G.A."/>
            <person name="Mahillon J."/>
            <person name="Duprez V."/>
            <person name="Timmery S."/>
            <person name="Mattelet C."/>
            <person name="Dierick K."/>
            <person name="Sun M."/>
            <person name="Yu Z."/>
            <person name="Zhu L."/>
            <person name="Hu X."/>
            <person name="Shank E.B."/>
            <person name="Swiecicka I."/>
            <person name="Hansen B.M."/>
            <person name="Andrup L."/>
            <person name="Walker B."/>
            <person name="Young S.K."/>
            <person name="Zeng Q."/>
            <person name="Gargeya S."/>
            <person name="Fitzgerald M."/>
            <person name="Haas B."/>
            <person name="Abouelleil A."/>
            <person name="Alvarado L."/>
            <person name="Arachchi H.M."/>
            <person name="Berlin A.M."/>
            <person name="Chapman S.B."/>
            <person name="Dewar J."/>
            <person name="Goldberg J."/>
            <person name="Griggs A."/>
            <person name="Gujja S."/>
            <person name="Hansen M."/>
            <person name="Howarth C."/>
            <person name="Imamovic A."/>
            <person name="Larimer J."/>
            <person name="McCowan C."/>
            <person name="Murphy C."/>
            <person name="Neiman D."/>
            <person name="Pearson M."/>
            <person name="Priest M."/>
            <person name="Roberts A."/>
            <person name="Saif S."/>
            <person name="Shea T."/>
            <person name="Sisk P."/>
            <person name="Sykes S."/>
            <person name="Wortman J."/>
            <person name="Nusbaum C."/>
            <person name="Birren B."/>
        </authorList>
    </citation>
    <scope>NUCLEOTIDE SEQUENCE [LARGE SCALE GENOMIC DNA]</scope>
    <source>
        <strain evidence="1 2">VD133</strain>
    </source>
</reference>
<dbReference type="RefSeq" id="WP_016111105.1">
    <property type="nucleotide sequence ID" value="NZ_KB976189.1"/>
</dbReference>
<accession>A0A9W5PPV0</accession>
<comment type="caution">
    <text evidence="1">The sequence shown here is derived from an EMBL/GenBank/DDBJ whole genome shotgun (WGS) entry which is preliminary data.</text>
</comment>
<evidence type="ECO:0000313" key="1">
    <source>
        <dbReference type="EMBL" id="EOO32456.1"/>
    </source>
</evidence>
<dbReference type="EMBL" id="AHFB01000068">
    <property type="protein sequence ID" value="EOO32456.1"/>
    <property type="molecule type" value="Genomic_DNA"/>
</dbReference>
<dbReference type="Proteomes" id="UP000014018">
    <property type="component" value="Unassembled WGS sequence"/>
</dbReference>
<evidence type="ECO:0000313" key="2">
    <source>
        <dbReference type="Proteomes" id="UP000014018"/>
    </source>
</evidence>
<organism evidence="1 2">
    <name type="scientific">Bacillus cereus VD133</name>
    <dbReference type="NCBI Taxonomy" id="1053233"/>
    <lineage>
        <taxon>Bacteria</taxon>
        <taxon>Bacillati</taxon>
        <taxon>Bacillota</taxon>
        <taxon>Bacilli</taxon>
        <taxon>Bacillales</taxon>
        <taxon>Bacillaceae</taxon>
        <taxon>Bacillus</taxon>
        <taxon>Bacillus cereus group</taxon>
    </lineage>
</organism>
<name>A0A9W5PPV0_BACCE</name>
<proteinExistence type="predicted"/>
<sequence>MEKIFATHVSLVNGKTHILHMKLESFLDKVVAPDGSFREGLIRFDDIVINPEHIVSVQQVVSVRTRKPSRTVY</sequence>